<feature type="domain" description="PAS" evidence="11">
    <location>
        <begin position="290"/>
        <end position="336"/>
    </location>
</feature>
<reference evidence="13 14" key="1">
    <citation type="submission" date="2016-02" db="EMBL/GenBank/DDBJ databases">
        <title>Anaerosporomusa subterraneum gen. nov., sp. nov., a spore-forming obligate anaerobe isolated from saprolite.</title>
        <authorList>
            <person name="Choi J.K."/>
            <person name="Shah M."/>
            <person name="Yee N."/>
        </authorList>
    </citation>
    <scope>NUCLEOTIDE SEQUENCE [LARGE SCALE GENOMIC DNA]</scope>
    <source>
        <strain evidence="13 14">RU4</strain>
    </source>
</reference>
<evidence type="ECO:0000256" key="3">
    <source>
        <dbReference type="ARBA" id="ARBA00022553"/>
    </source>
</evidence>
<dbReference type="InterPro" id="IPR013767">
    <property type="entry name" value="PAS_fold"/>
</dbReference>
<dbReference type="InterPro" id="IPR000700">
    <property type="entry name" value="PAS-assoc_C"/>
</dbReference>
<dbReference type="InterPro" id="IPR013656">
    <property type="entry name" value="PAS_4"/>
</dbReference>
<dbReference type="SUPFAM" id="SSF47384">
    <property type="entry name" value="Homodimeric domain of signal transducing histidine kinase"/>
    <property type="match status" value="1"/>
</dbReference>
<dbReference type="SUPFAM" id="SSF55874">
    <property type="entry name" value="ATPase domain of HSP90 chaperone/DNA topoisomerase II/histidine kinase"/>
    <property type="match status" value="1"/>
</dbReference>
<evidence type="ECO:0000256" key="5">
    <source>
        <dbReference type="ARBA" id="ARBA00022741"/>
    </source>
</evidence>
<dbReference type="InterPro" id="IPR004358">
    <property type="entry name" value="Sig_transdc_His_kin-like_C"/>
</dbReference>
<keyword evidence="7" id="KW-0067">ATP-binding</keyword>
<dbReference type="PROSITE" id="PS50113">
    <property type="entry name" value="PAC"/>
    <property type="match status" value="1"/>
</dbReference>
<name>A0A154BRE0_ANASB</name>
<dbReference type="GO" id="GO:0005524">
    <property type="term" value="F:ATP binding"/>
    <property type="evidence" value="ECO:0007669"/>
    <property type="project" value="UniProtKB-KW"/>
</dbReference>
<feature type="region of interest" description="Disordered" evidence="9">
    <location>
        <begin position="1"/>
        <end position="20"/>
    </location>
</feature>
<dbReference type="NCBIfam" id="TIGR00229">
    <property type="entry name" value="sensory_box"/>
    <property type="match status" value="3"/>
</dbReference>
<dbReference type="PRINTS" id="PR00344">
    <property type="entry name" value="BCTRLSENSOR"/>
</dbReference>
<dbReference type="Gene3D" id="3.30.565.10">
    <property type="entry name" value="Histidine kinase-like ATPase, C-terminal domain"/>
    <property type="match status" value="1"/>
</dbReference>
<proteinExistence type="predicted"/>
<dbReference type="EC" id="2.7.13.3" evidence="2"/>
<evidence type="ECO:0000256" key="1">
    <source>
        <dbReference type="ARBA" id="ARBA00000085"/>
    </source>
</evidence>
<sequence>MQIGKWGRGDRSRKSFSIASPNPQDFCDNLKDKQFRQLFESMNEGFVLYEMIVNSQGKVVDARILSTNPAYERQFGWRREQVIGKRLSELSPIVNSAWLEKYEQIVKTGQPLTIEEYSPLADRWLLANAYTPGPGMVAVVFTNITEHKRMQEELARAREDRFKKCFDNSPDCFAILRAERSAAGQIIDFVHEYINTAGCLETGVSEKDYSGRRLLDLYTGFGTASLFEQYCQVVETGEPLKIDAISYSGMGIASLDGVCGANVIKLDDGIAVTWRNITDKIRLEEELRRRERQYRTLIENIPMVICRYDRDFRHIYVSPAVETDFGVNAEQVMDKTWQEIGINQTLYRSWQREFEKVLRTGQAVAGDVELPDAQGATGYYHVQVLPETDEQGRIETLLTIAQDITKRKQAEEALRQSEERFHKAFHGNGAMMCIVRTANDQIVEVNQRLLDVIGYTRDELVGHTFQKLNLWAEDHKRAESLLGEIRVKGNLQSFEFCLRTKSGKIVTLLASTSLLTLHDELCRIYTAQDITKERRLEAEMQRLDRLNLVGEMAASIGHEVRNPMTTVRGYLQMFQRRAELAKYGEQLTTMIEELDRANAIISEFLSLAKNKAIDRKRGNLNTIIRSLFPLIEADALRMGHEAAVRTGDIPDNEFDPQQVRQLILNLTRNGLEAMQGGGRLTIRTYLSSQAIVLEVQDTGSGIPDEILQQLGTPFVTTKETGTGLGLPVCFRIAERHGAKMGIQSSSQGTTVCVAFSDVLDIDETKRERH</sequence>
<dbReference type="Gene3D" id="3.30.450.20">
    <property type="entry name" value="PAS domain"/>
    <property type="match status" value="4"/>
</dbReference>
<dbReference type="PROSITE" id="PS50109">
    <property type="entry name" value="HIS_KIN"/>
    <property type="match status" value="1"/>
</dbReference>
<protein>
    <recommendedName>
        <fullName evidence="2">histidine kinase</fullName>
        <ecNumber evidence="2">2.7.13.3</ecNumber>
    </recommendedName>
</protein>
<dbReference type="Pfam" id="PF08448">
    <property type="entry name" value="PAS_4"/>
    <property type="match status" value="1"/>
</dbReference>
<comment type="caution">
    <text evidence="13">The sequence shown here is derived from an EMBL/GenBank/DDBJ whole genome shotgun (WGS) entry which is preliminary data.</text>
</comment>
<comment type="catalytic activity">
    <reaction evidence="1">
        <text>ATP + protein L-histidine = ADP + protein N-phospho-L-histidine.</text>
        <dbReference type="EC" id="2.7.13.3"/>
    </reaction>
</comment>
<dbReference type="Pfam" id="PF02518">
    <property type="entry name" value="HATPase_c"/>
    <property type="match status" value="1"/>
</dbReference>
<evidence type="ECO:0000256" key="8">
    <source>
        <dbReference type="ARBA" id="ARBA00023012"/>
    </source>
</evidence>
<evidence type="ECO:0000313" key="14">
    <source>
        <dbReference type="Proteomes" id="UP000076268"/>
    </source>
</evidence>
<dbReference type="CDD" id="cd00130">
    <property type="entry name" value="PAS"/>
    <property type="match status" value="3"/>
</dbReference>
<evidence type="ECO:0000256" key="4">
    <source>
        <dbReference type="ARBA" id="ARBA00022679"/>
    </source>
</evidence>
<dbReference type="Pfam" id="PF00512">
    <property type="entry name" value="HisKA"/>
    <property type="match status" value="1"/>
</dbReference>
<dbReference type="InterPro" id="IPR005467">
    <property type="entry name" value="His_kinase_dom"/>
</dbReference>
<organism evidence="13 14">
    <name type="scientific">Anaerosporomusa subterranea</name>
    <dbReference type="NCBI Taxonomy" id="1794912"/>
    <lineage>
        <taxon>Bacteria</taxon>
        <taxon>Bacillati</taxon>
        <taxon>Bacillota</taxon>
        <taxon>Negativicutes</taxon>
        <taxon>Acetonemataceae</taxon>
        <taxon>Anaerosporomusa</taxon>
    </lineage>
</organism>
<accession>A0A154BRE0</accession>
<keyword evidence="4" id="KW-0808">Transferase</keyword>
<dbReference type="InterPro" id="IPR003594">
    <property type="entry name" value="HATPase_dom"/>
</dbReference>
<evidence type="ECO:0000259" key="11">
    <source>
        <dbReference type="PROSITE" id="PS50112"/>
    </source>
</evidence>
<feature type="domain" description="PAS" evidence="11">
    <location>
        <begin position="31"/>
        <end position="109"/>
    </location>
</feature>
<evidence type="ECO:0000256" key="6">
    <source>
        <dbReference type="ARBA" id="ARBA00022777"/>
    </source>
</evidence>
<dbReference type="Pfam" id="PF00989">
    <property type="entry name" value="PAS"/>
    <property type="match status" value="1"/>
</dbReference>
<dbReference type="GO" id="GO:0000155">
    <property type="term" value="F:phosphorelay sensor kinase activity"/>
    <property type="evidence" value="ECO:0007669"/>
    <property type="project" value="InterPro"/>
</dbReference>
<dbReference type="Gene3D" id="1.10.287.130">
    <property type="match status" value="1"/>
</dbReference>
<dbReference type="PANTHER" id="PTHR43065">
    <property type="entry name" value="SENSOR HISTIDINE KINASE"/>
    <property type="match status" value="1"/>
</dbReference>
<keyword evidence="6" id="KW-0418">Kinase</keyword>
<keyword evidence="14" id="KW-1185">Reference proteome</keyword>
<evidence type="ECO:0000256" key="9">
    <source>
        <dbReference type="SAM" id="MobiDB-lite"/>
    </source>
</evidence>
<feature type="domain" description="PAC" evidence="12">
    <location>
        <begin position="364"/>
        <end position="416"/>
    </location>
</feature>
<dbReference type="Pfam" id="PF13426">
    <property type="entry name" value="PAS_9"/>
    <property type="match status" value="1"/>
</dbReference>
<keyword evidence="3" id="KW-0597">Phosphoprotein</keyword>
<dbReference type="InterPro" id="IPR003661">
    <property type="entry name" value="HisK_dim/P_dom"/>
</dbReference>
<dbReference type="SMART" id="SM00091">
    <property type="entry name" value="PAS"/>
    <property type="match status" value="3"/>
</dbReference>
<dbReference type="STRING" id="1794912.AXX12_06485"/>
<dbReference type="PROSITE" id="PS50112">
    <property type="entry name" value="PAS"/>
    <property type="match status" value="3"/>
</dbReference>
<keyword evidence="5" id="KW-0547">Nucleotide-binding</keyword>
<dbReference type="CDD" id="cd00082">
    <property type="entry name" value="HisKA"/>
    <property type="match status" value="1"/>
</dbReference>
<evidence type="ECO:0000256" key="7">
    <source>
        <dbReference type="ARBA" id="ARBA00022840"/>
    </source>
</evidence>
<dbReference type="EMBL" id="LSGP01000017">
    <property type="protein sequence ID" value="KYZ76088.1"/>
    <property type="molecule type" value="Genomic_DNA"/>
</dbReference>
<dbReference type="InterPro" id="IPR036890">
    <property type="entry name" value="HATPase_C_sf"/>
</dbReference>
<evidence type="ECO:0000256" key="2">
    <source>
        <dbReference type="ARBA" id="ARBA00012438"/>
    </source>
</evidence>
<dbReference type="PANTHER" id="PTHR43065:SF46">
    <property type="entry name" value="C4-DICARBOXYLATE TRANSPORT SENSOR PROTEIN DCTB"/>
    <property type="match status" value="1"/>
</dbReference>
<dbReference type="InterPro" id="IPR035965">
    <property type="entry name" value="PAS-like_dom_sf"/>
</dbReference>
<dbReference type="SMART" id="SM00387">
    <property type="entry name" value="HATPase_c"/>
    <property type="match status" value="1"/>
</dbReference>
<dbReference type="RefSeq" id="WP_066240909.1">
    <property type="nucleotide sequence ID" value="NZ_LSGP01000017.1"/>
</dbReference>
<evidence type="ECO:0000259" key="10">
    <source>
        <dbReference type="PROSITE" id="PS50109"/>
    </source>
</evidence>
<feature type="domain" description="Histidine kinase" evidence="10">
    <location>
        <begin position="555"/>
        <end position="759"/>
    </location>
</feature>
<dbReference type="InterPro" id="IPR000014">
    <property type="entry name" value="PAS"/>
</dbReference>
<gene>
    <name evidence="13" type="ORF">AXX12_06485</name>
</gene>
<keyword evidence="8" id="KW-0902">Two-component regulatory system</keyword>
<dbReference type="OrthoDB" id="1672096at2"/>
<evidence type="ECO:0000259" key="12">
    <source>
        <dbReference type="PROSITE" id="PS50113"/>
    </source>
</evidence>
<dbReference type="AlphaFoldDB" id="A0A154BRE0"/>
<evidence type="ECO:0000313" key="13">
    <source>
        <dbReference type="EMBL" id="KYZ76088.1"/>
    </source>
</evidence>
<dbReference type="InterPro" id="IPR036097">
    <property type="entry name" value="HisK_dim/P_sf"/>
</dbReference>
<dbReference type="SUPFAM" id="SSF55785">
    <property type="entry name" value="PYP-like sensor domain (PAS domain)"/>
    <property type="match status" value="4"/>
</dbReference>
<dbReference type="SMART" id="SM00388">
    <property type="entry name" value="HisKA"/>
    <property type="match status" value="1"/>
</dbReference>
<dbReference type="Proteomes" id="UP000076268">
    <property type="component" value="Unassembled WGS sequence"/>
</dbReference>
<dbReference type="GO" id="GO:0006355">
    <property type="term" value="P:regulation of DNA-templated transcription"/>
    <property type="evidence" value="ECO:0007669"/>
    <property type="project" value="InterPro"/>
</dbReference>
<feature type="domain" description="PAS" evidence="11">
    <location>
        <begin position="417"/>
        <end position="464"/>
    </location>
</feature>